<protein>
    <submittedName>
        <fullName evidence="1">Uncharacterized protein</fullName>
    </submittedName>
</protein>
<sequence>MKKIVLMIFILALPSLSLSEYMDIKKDALKSCQAYNRLHQRISKTQHVRNSNNIRLKKGYFYRVIEYRRDADELRIEIDYISQGNIRHRWVKRDCLFKNKNISK</sequence>
<gene>
    <name evidence="1" type="ORF">MNB_SV-9-148</name>
</gene>
<dbReference type="AlphaFoldDB" id="A0A1W1BQ58"/>
<proteinExistence type="predicted"/>
<reference evidence="1" key="1">
    <citation type="submission" date="2016-10" db="EMBL/GenBank/DDBJ databases">
        <authorList>
            <person name="de Groot N.N."/>
        </authorList>
    </citation>
    <scope>NUCLEOTIDE SEQUENCE</scope>
</reference>
<dbReference type="EMBL" id="FPHG01000029">
    <property type="protein sequence ID" value="SFV55708.1"/>
    <property type="molecule type" value="Genomic_DNA"/>
</dbReference>
<evidence type="ECO:0000313" key="1">
    <source>
        <dbReference type="EMBL" id="SFV55708.1"/>
    </source>
</evidence>
<accession>A0A1W1BQ58</accession>
<organism evidence="1">
    <name type="scientific">hydrothermal vent metagenome</name>
    <dbReference type="NCBI Taxonomy" id="652676"/>
    <lineage>
        <taxon>unclassified sequences</taxon>
        <taxon>metagenomes</taxon>
        <taxon>ecological metagenomes</taxon>
    </lineage>
</organism>
<name>A0A1W1BQ58_9ZZZZ</name>